<dbReference type="PANTHER" id="PTHR10742:SF410">
    <property type="entry name" value="LYSINE-SPECIFIC HISTONE DEMETHYLASE 2"/>
    <property type="match status" value="1"/>
</dbReference>
<evidence type="ECO:0000256" key="2">
    <source>
        <dbReference type="ARBA" id="ARBA00023002"/>
    </source>
</evidence>
<reference evidence="5 6" key="1">
    <citation type="submission" date="2019-07" db="EMBL/GenBank/DDBJ databases">
        <authorList>
            <person name="Kim J."/>
        </authorList>
    </citation>
    <scope>NUCLEOTIDE SEQUENCE [LARGE SCALE GENOMIC DNA]</scope>
    <source>
        <strain evidence="5 6">JC52</strain>
    </source>
</reference>
<dbReference type="InterPro" id="IPR019546">
    <property type="entry name" value="TAT_signal_bac_arc"/>
</dbReference>
<dbReference type="Proteomes" id="UP000317036">
    <property type="component" value="Unassembled WGS sequence"/>
</dbReference>
<evidence type="ECO:0000313" key="5">
    <source>
        <dbReference type="EMBL" id="TVY09199.1"/>
    </source>
</evidence>
<proteinExistence type="predicted"/>
<sequence length="522" mass="57383">MGHVPIFDQLRDIIFKLENDSGENAGGLDKPIKRRDFLKQATAAGLALSFPALFAQSAFGAPSKPSAGAPRIAIVGAGLAGLTAAYTLMKAGYIAKVYEASDRVGGRCWTRRGDFADGQLAEHGGELIDNSHLELKQLAQEMGLTLDNLNQAQKNGTEALYYFNGTPYTYKEATRDIKEIWQTLHKDFSDAGYPTLYNSYTARGLELDQMSVLEWINRNVPGGSSSKLGKLLDIAYNIEYGGESSEQSALNLLYLLGYRGQGQLRIFGPSNEKFHIHGGNDQLASALFSRLPEQVSLGHELTAIKLNDNQSYTLTFQTASGNRELIADRVILTVPFSILRSSVDFSKAGFRALKQTAIREQGMGTNAKLHVQFKNRFWEAQGCTGETFADTGYQNTWEVTRAQPGASGILVGYTGGRVGKSYSDLGVVNPFLTQLEPVLPGSTQQWNGKATLDYWSGYQWTRGSYSYWKVGQYTKFSGIEREREGNCFFAGEHTSIDFQGYMNGAVETGQRAAKEILSDLKA</sequence>
<dbReference type="Pfam" id="PF01593">
    <property type="entry name" value="Amino_oxidase"/>
    <property type="match status" value="1"/>
</dbReference>
<dbReference type="OrthoDB" id="25353at2"/>
<comment type="cofactor">
    <cofactor evidence="1">
        <name>FAD</name>
        <dbReference type="ChEBI" id="CHEBI:57692"/>
    </cofactor>
</comment>
<dbReference type="Gene3D" id="3.50.50.60">
    <property type="entry name" value="FAD/NAD(P)-binding domain"/>
    <property type="match status" value="1"/>
</dbReference>
<evidence type="ECO:0000313" key="6">
    <source>
        <dbReference type="Proteomes" id="UP000317036"/>
    </source>
</evidence>
<dbReference type="InterPro" id="IPR001613">
    <property type="entry name" value="Flavin_amine_oxidase"/>
</dbReference>
<feature type="binding site" evidence="3">
    <location>
        <position position="413"/>
    </location>
    <ligand>
        <name>substrate</name>
    </ligand>
</feature>
<dbReference type="RefSeq" id="WP_144847927.1">
    <property type="nucleotide sequence ID" value="NZ_VNJI01000016.1"/>
</dbReference>
<dbReference type="EMBL" id="VNJI01000016">
    <property type="protein sequence ID" value="TVY09199.1"/>
    <property type="molecule type" value="Genomic_DNA"/>
</dbReference>
<feature type="binding site" evidence="3">
    <location>
        <begin position="99"/>
        <end position="100"/>
    </location>
    <ligand>
        <name>FAD</name>
        <dbReference type="ChEBI" id="CHEBI:57692"/>
    </ligand>
</feature>
<dbReference type="InterPro" id="IPR002937">
    <property type="entry name" value="Amino_oxidase"/>
</dbReference>
<dbReference type="InterPro" id="IPR036188">
    <property type="entry name" value="FAD/NAD-bd_sf"/>
</dbReference>
<evidence type="ECO:0000259" key="4">
    <source>
        <dbReference type="Pfam" id="PF01593"/>
    </source>
</evidence>
<evidence type="ECO:0000256" key="3">
    <source>
        <dbReference type="PIRSR" id="PIRSR601613-1"/>
    </source>
</evidence>
<accession>A0A559KAS1</accession>
<keyword evidence="6" id="KW-1185">Reference proteome</keyword>
<dbReference type="NCBIfam" id="TIGR01409">
    <property type="entry name" value="TAT_signal_seq"/>
    <property type="match status" value="1"/>
</dbReference>
<protein>
    <submittedName>
        <fullName evidence="5">Twin-arginine translocation signal domain-containing protein</fullName>
    </submittedName>
</protein>
<dbReference type="SUPFAM" id="SSF51905">
    <property type="entry name" value="FAD/NAD(P)-binding domain"/>
    <property type="match status" value="1"/>
</dbReference>
<dbReference type="SUPFAM" id="SSF54373">
    <property type="entry name" value="FAD-linked reductases, C-terminal domain"/>
    <property type="match status" value="1"/>
</dbReference>
<keyword evidence="2" id="KW-0560">Oxidoreductase</keyword>
<dbReference type="PRINTS" id="PR00757">
    <property type="entry name" value="AMINEOXDASEF"/>
</dbReference>
<dbReference type="GO" id="GO:0016491">
    <property type="term" value="F:oxidoreductase activity"/>
    <property type="evidence" value="ECO:0007669"/>
    <property type="project" value="UniProtKB-KW"/>
</dbReference>
<evidence type="ECO:0000256" key="1">
    <source>
        <dbReference type="ARBA" id="ARBA00001974"/>
    </source>
</evidence>
<dbReference type="AlphaFoldDB" id="A0A559KAS1"/>
<feature type="domain" description="Amine oxidase" evidence="4">
    <location>
        <begin position="79"/>
        <end position="517"/>
    </location>
</feature>
<dbReference type="Gene3D" id="1.10.405.10">
    <property type="entry name" value="Guanine Nucleotide Dissociation Inhibitor, domain 1"/>
    <property type="match status" value="1"/>
</dbReference>
<organism evidence="5 6">
    <name type="scientific">Paenibacillus cremeus</name>
    <dbReference type="NCBI Taxonomy" id="2163881"/>
    <lineage>
        <taxon>Bacteria</taxon>
        <taxon>Bacillati</taxon>
        <taxon>Bacillota</taxon>
        <taxon>Bacilli</taxon>
        <taxon>Bacillales</taxon>
        <taxon>Paenibacillaceae</taxon>
        <taxon>Paenibacillus</taxon>
    </lineage>
</organism>
<dbReference type="PANTHER" id="PTHR10742">
    <property type="entry name" value="FLAVIN MONOAMINE OXIDASE"/>
    <property type="match status" value="1"/>
</dbReference>
<name>A0A559KAS1_9BACL</name>
<comment type="caution">
    <text evidence="5">The sequence shown here is derived from an EMBL/GenBank/DDBJ whole genome shotgun (WGS) entry which is preliminary data.</text>
</comment>
<dbReference type="InterPro" id="IPR006311">
    <property type="entry name" value="TAT_signal"/>
</dbReference>
<gene>
    <name evidence="5" type="ORF">FPZ49_14760</name>
</gene>
<dbReference type="PROSITE" id="PS51318">
    <property type="entry name" value="TAT"/>
    <property type="match status" value="1"/>
</dbReference>
<dbReference type="InterPro" id="IPR050281">
    <property type="entry name" value="Flavin_monoamine_oxidase"/>
</dbReference>
<dbReference type="Gene3D" id="3.90.660.10">
    <property type="match status" value="1"/>
</dbReference>